<keyword evidence="3 6" id="KW-0812">Transmembrane</keyword>
<evidence type="ECO:0000256" key="4">
    <source>
        <dbReference type="ARBA" id="ARBA00022989"/>
    </source>
</evidence>
<feature type="domain" description="RDD" evidence="7">
    <location>
        <begin position="44"/>
        <end position="113"/>
    </location>
</feature>
<dbReference type="Proteomes" id="UP000451860">
    <property type="component" value="Unassembled WGS sequence"/>
</dbReference>
<feature type="transmembrane region" description="Helical" evidence="6">
    <location>
        <begin position="84"/>
        <end position="102"/>
    </location>
</feature>
<name>A0A7J5URQ5_9MICO</name>
<evidence type="ECO:0000256" key="3">
    <source>
        <dbReference type="ARBA" id="ARBA00022692"/>
    </source>
</evidence>
<evidence type="ECO:0000313" key="8">
    <source>
        <dbReference type="EMBL" id="KAE8765116.1"/>
    </source>
</evidence>
<evidence type="ECO:0000256" key="1">
    <source>
        <dbReference type="ARBA" id="ARBA00004651"/>
    </source>
</evidence>
<dbReference type="InterPro" id="IPR051791">
    <property type="entry name" value="Pra-immunoreactive"/>
</dbReference>
<proteinExistence type="predicted"/>
<comment type="subcellular location">
    <subcellularLocation>
        <location evidence="1">Cell membrane</location>
        <topology evidence="1">Multi-pass membrane protein</topology>
    </subcellularLocation>
</comment>
<feature type="transmembrane region" description="Helical" evidence="6">
    <location>
        <begin position="49"/>
        <end position="72"/>
    </location>
</feature>
<evidence type="ECO:0000256" key="6">
    <source>
        <dbReference type="SAM" id="Phobius"/>
    </source>
</evidence>
<dbReference type="OrthoDB" id="5187110at2"/>
<dbReference type="RefSeq" id="WP_152200059.1">
    <property type="nucleotide sequence ID" value="NZ_VUKF01000002.1"/>
</dbReference>
<evidence type="ECO:0000313" key="9">
    <source>
        <dbReference type="Proteomes" id="UP000451860"/>
    </source>
</evidence>
<dbReference type="EMBL" id="WHJE01000015">
    <property type="protein sequence ID" value="KAE8765116.1"/>
    <property type="molecule type" value="Genomic_DNA"/>
</dbReference>
<feature type="transmembrane region" description="Helical" evidence="6">
    <location>
        <begin position="18"/>
        <end position="37"/>
    </location>
</feature>
<organism evidence="8 9">
    <name type="scientific">Georgenia thermotolerans</name>
    <dbReference type="NCBI Taxonomy" id="527326"/>
    <lineage>
        <taxon>Bacteria</taxon>
        <taxon>Bacillati</taxon>
        <taxon>Actinomycetota</taxon>
        <taxon>Actinomycetes</taxon>
        <taxon>Micrococcales</taxon>
        <taxon>Bogoriellaceae</taxon>
        <taxon>Georgenia</taxon>
    </lineage>
</organism>
<dbReference type="PANTHER" id="PTHR36115">
    <property type="entry name" value="PROLINE-RICH ANTIGEN HOMOLOG-RELATED"/>
    <property type="match status" value="1"/>
</dbReference>
<dbReference type="Pfam" id="PF06271">
    <property type="entry name" value="RDD"/>
    <property type="match status" value="1"/>
</dbReference>
<gene>
    <name evidence="8" type="ORF">GB883_05280</name>
</gene>
<accession>A0A7J5URQ5</accession>
<comment type="caution">
    <text evidence="8">The sequence shown here is derived from an EMBL/GenBank/DDBJ whole genome shotgun (WGS) entry which is preliminary data.</text>
</comment>
<evidence type="ECO:0000256" key="5">
    <source>
        <dbReference type="ARBA" id="ARBA00023136"/>
    </source>
</evidence>
<sequence length="120" mass="12513">MSDARTAFPTVAGLGRRIIALFVDWAIATAISAGFLGHDPWATLGVFALMTWVMLSTLGATIGHVAAGLAVRRLDGALPGPLRALIRTVLLCLVIPAVVWGADGRGLHDMAAGTVVTRVR</sequence>
<protein>
    <submittedName>
        <fullName evidence="8">RDD family protein</fullName>
    </submittedName>
</protein>
<keyword evidence="9" id="KW-1185">Reference proteome</keyword>
<keyword evidence="2" id="KW-1003">Cell membrane</keyword>
<evidence type="ECO:0000259" key="7">
    <source>
        <dbReference type="Pfam" id="PF06271"/>
    </source>
</evidence>
<dbReference type="InterPro" id="IPR010432">
    <property type="entry name" value="RDD"/>
</dbReference>
<evidence type="ECO:0000256" key="2">
    <source>
        <dbReference type="ARBA" id="ARBA00022475"/>
    </source>
</evidence>
<dbReference type="GO" id="GO:0005886">
    <property type="term" value="C:plasma membrane"/>
    <property type="evidence" value="ECO:0007669"/>
    <property type="project" value="UniProtKB-SubCell"/>
</dbReference>
<reference evidence="8 9" key="1">
    <citation type="submission" date="2019-10" db="EMBL/GenBank/DDBJ databases">
        <title>Georgenia wutianyii sp. nov. and Georgenia yuyongxinii sp. nov. isolated from plateau pika (Ochotona curzoniae) in the Qinghai-Tibet plateau of China.</title>
        <authorList>
            <person name="Tian Z."/>
        </authorList>
    </citation>
    <scope>NUCLEOTIDE SEQUENCE [LARGE SCALE GENOMIC DNA]</scope>
    <source>
        <strain evidence="8 9">DSM 21501</strain>
    </source>
</reference>
<keyword evidence="4 6" id="KW-1133">Transmembrane helix</keyword>
<keyword evidence="5 6" id="KW-0472">Membrane</keyword>
<dbReference type="AlphaFoldDB" id="A0A7J5URQ5"/>
<dbReference type="PANTHER" id="PTHR36115:SF6">
    <property type="entry name" value="PROLINE-RICH ANTIGEN HOMOLOG"/>
    <property type="match status" value="1"/>
</dbReference>